<protein>
    <submittedName>
        <fullName evidence="2">Uncharacterized protein</fullName>
    </submittedName>
</protein>
<organism evidence="2 3">
    <name type="scientific">Oceanimonas pelagia</name>
    <dbReference type="NCBI Taxonomy" id="3028314"/>
    <lineage>
        <taxon>Bacteria</taxon>
        <taxon>Pseudomonadati</taxon>
        <taxon>Pseudomonadota</taxon>
        <taxon>Gammaproteobacteria</taxon>
        <taxon>Aeromonadales</taxon>
        <taxon>Aeromonadaceae</taxon>
        <taxon>Oceanimonas</taxon>
    </lineage>
</organism>
<proteinExistence type="predicted"/>
<dbReference type="EMBL" id="CP118224">
    <property type="protein sequence ID" value="WMC10676.1"/>
    <property type="molecule type" value="Genomic_DNA"/>
</dbReference>
<feature type="region of interest" description="Disordered" evidence="1">
    <location>
        <begin position="97"/>
        <end position="117"/>
    </location>
</feature>
<evidence type="ECO:0000313" key="3">
    <source>
        <dbReference type="Proteomes" id="UP001223802"/>
    </source>
</evidence>
<evidence type="ECO:0000313" key="2">
    <source>
        <dbReference type="EMBL" id="WMC10676.1"/>
    </source>
</evidence>
<name>A0AA50QC19_9GAMM</name>
<reference evidence="2 3" key="1">
    <citation type="submission" date="2023-02" db="EMBL/GenBank/DDBJ databases">
        <title>Complete genome sequence of a novel bacterium Oceanimonas sp. NTOU-MSR1 isolated from marine coast sediment.</title>
        <authorList>
            <person name="Yang H.-T."/>
            <person name="Chen Y.-L."/>
            <person name="Ho Y.-N."/>
        </authorList>
    </citation>
    <scope>NUCLEOTIDE SEQUENCE [LARGE SCALE GENOMIC DNA]</scope>
    <source>
        <strain evidence="2 3">NTOU-MSR1</strain>
    </source>
</reference>
<gene>
    <name evidence="2" type="ORF">PU634_16655</name>
</gene>
<keyword evidence="3" id="KW-1185">Reference proteome</keyword>
<sequence>MRRVFCSYMMSLILVCLTVPGLVISSVGEARSHGLASMAADSHAHVHDADGSHGHVELSGIQLHHDAGNHSHDTADHRPLALTLLPLFISSAVAAEPSSPPLWTSFPLERPPKPLAS</sequence>
<dbReference type="Proteomes" id="UP001223802">
    <property type="component" value="Chromosome"/>
</dbReference>
<accession>A0AA50QC19</accession>
<dbReference type="RefSeq" id="WP_306761954.1">
    <property type="nucleotide sequence ID" value="NZ_CP118224.1"/>
</dbReference>
<evidence type="ECO:0000256" key="1">
    <source>
        <dbReference type="SAM" id="MobiDB-lite"/>
    </source>
</evidence>
<dbReference type="AlphaFoldDB" id="A0AA50QC19"/>
<dbReference type="KEGG" id="ope:PU634_16655"/>